<dbReference type="EMBL" id="JADFTT010001059">
    <property type="protein sequence ID" value="KAG5757643.1"/>
    <property type="molecule type" value="Genomic_DNA"/>
</dbReference>
<evidence type="ECO:0000313" key="2">
    <source>
        <dbReference type="Proteomes" id="UP000750502"/>
    </source>
</evidence>
<evidence type="ECO:0008006" key="3">
    <source>
        <dbReference type="Google" id="ProtNLM"/>
    </source>
</evidence>
<proteinExistence type="predicted"/>
<dbReference type="AlphaFoldDB" id="A0A9P7HDP9"/>
<accession>A0A9P7HDP9</accession>
<dbReference type="OrthoDB" id="2830113at2759"/>
<evidence type="ECO:0000313" key="1">
    <source>
        <dbReference type="EMBL" id="KAG5757643.1"/>
    </source>
</evidence>
<reference evidence="1" key="2">
    <citation type="submission" date="2020-10" db="EMBL/GenBank/DDBJ databases">
        <authorList>
            <person name="Peck L.D."/>
            <person name="Nowell R.W."/>
            <person name="Flood J."/>
            <person name="Ryan M.J."/>
            <person name="Barraclough T.G."/>
        </authorList>
    </citation>
    <scope>NUCLEOTIDE SEQUENCE</scope>
    <source>
        <strain evidence="1">IMI 127659i</strain>
    </source>
</reference>
<dbReference type="InterPro" id="IPR032710">
    <property type="entry name" value="NTF2-like_dom_sf"/>
</dbReference>
<gene>
    <name evidence="1" type="ORF">H9Q72_014215</name>
</gene>
<keyword evidence="2" id="KW-1185">Reference proteome</keyword>
<sequence length="267" mass="30023">MSILRPRDQLVAALQAILCAENEGNWGALEQLVQPRLVVNSTPQHRDLFIANLQRSRVFSSKLDSCVADVNSQAVSARILKTEQLPDATGDEHQEIIFAWFTNGLLAALKTLGDVGRPKPVSLSANPLHLEELIPTSFDLAARYRDYIKSINNKTMKDNFSKFCMPLVTHNAVQKTIAEYIALIEESQDAIEGLFFNIQDLIVDSEAGRVAARLQFTGVPVKTWADAEPNGDSVVFHEHVIYWLSEGKIHWVWSVVDVEAYRKQLRR</sequence>
<name>A0A9P7HDP9_9HYPO</name>
<dbReference type="Gene3D" id="3.10.450.50">
    <property type="match status" value="1"/>
</dbReference>
<dbReference type="SUPFAM" id="SSF54427">
    <property type="entry name" value="NTF2-like"/>
    <property type="match status" value="1"/>
</dbReference>
<organism evidence="1 2">
    <name type="scientific">Fusarium xylarioides</name>
    <dbReference type="NCBI Taxonomy" id="221167"/>
    <lineage>
        <taxon>Eukaryota</taxon>
        <taxon>Fungi</taxon>
        <taxon>Dikarya</taxon>
        <taxon>Ascomycota</taxon>
        <taxon>Pezizomycotina</taxon>
        <taxon>Sordariomycetes</taxon>
        <taxon>Hypocreomycetidae</taxon>
        <taxon>Hypocreales</taxon>
        <taxon>Nectriaceae</taxon>
        <taxon>Fusarium</taxon>
        <taxon>Fusarium fujikuroi species complex</taxon>
    </lineage>
</organism>
<dbReference type="GO" id="GO:0030638">
    <property type="term" value="P:polyketide metabolic process"/>
    <property type="evidence" value="ECO:0007669"/>
    <property type="project" value="InterPro"/>
</dbReference>
<dbReference type="Proteomes" id="UP000750502">
    <property type="component" value="Unassembled WGS sequence"/>
</dbReference>
<reference evidence="1" key="1">
    <citation type="journal article" date="2020" name="bioRxiv">
        <title>Historical genomics reveals the evolutionary mechanisms behind multiple outbreaks of the host-specific coffee wilt pathogen Fusarium xylarioides.</title>
        <authorList>
            <person name="Peck D."/>
            <person name="Nowell R.W."/>
            <person name="Flood J."/>
            <person name="Ryan M.J."/>
            <person name="Barraclough T.G."/>
        </authorList>
    </citation>
    <scope>NUCLEOTIDE SEQUENCE</scope>
    <source>
        <strain evidence="1">IMI 127659i</strain>
    </source>
</reference>
<protein>
    <recommendedName>
        <fullName evidence="3">SnoaL-like domain-containing protein</fullName>
    </recommendedName>
</protein>
<dbReference type="Pfam" id="PF07366">
    <property type="entry name" value="SnoaL"/>
    <property type="match status" value="1"/>
</dbReference>
<comment type="caution">
    <text evidence="1">The sequence shown here is derived from an EMBL/GenBank/DDBJ whole genome shotgun (WGS) entry which is preliminary data.</text>
</comment>
<dbReference type="InterPro" id="IPR009959">
    <property type="entry name" value="Cyclase_SnoaL-like"/>
</dbReference>